<dbReference type="EMBL" id="JBIGHZ010000002">
    <property type="protein sequence ID" value="MFG6447635.1"/>
    <property type="molecule type" value="Genomic_DNA"/>
</dbReference>
<gene>
    <name evidence="2" type="ORF">ACG0Z6_05190</name>
</gene>
<feature type="domain" description="Oxidoreductase-like" evidence="1">
    <location>
        <begin position="27"/>
        <end position="65"/>
    </location>
</feature>
<sequence>MDFSCPITDRATALRLARELLAQAAQRGLILPEPPQEPDNCCDSNCGAACVWETFYAEMGYWRDECLLRLEG</sequence>
<evidence type="ECO:0000313" key="3">
    <source>
        <dbReference type="Proteomes" id="UP001606099"/>
    </source>
</evidence>
<reference evidence="2 3" key="1">
    <citation type="submission" date="2024-08" db="EMBL/GenBank/DDBJ databases">
        <authorList>
            <person name="Lu H."/>
        </authorList>
    </citation>
    <scope>NUCLEOTIDE SEQUENCE [LARGE SCALE GENOMIC DNA]</scope>
    <source>
        <strain evidence="2 3">BYS180W</strain>
    </source>
</reference>
<evidence type="ECO:0000259" key="1">
    <source>
        <dbReference type="Pfam" id="PF09791"/>
    </source>
</evidence>
<dbReference type="Pfam" id="PF09791">
    <property type="entry name" value="Oxidored-like"/>
    <property type="match status" value="1"/>
</dbReference>
<proteinExistence type="predicted"/>
<name>A0ABW7FTI3_9BURK</name>
<dbReference type="Proteomes" id="UP001606099">
    <property type="component" value="Unassembled WGS sequence"/>
</dbReference>
<protein>
    <submittedName>
        <fullName evidence="2">Oxidoreductase-like domain-containing protein</fullName>
    </submittedName>
</protein>
<dbReference type="RefSeq" id="WP_394459149.1">
    <property type="nucleotide sequence ID" value="NZ_JBIGHZ010000002.1"/>
</dbReference>
<dbReference type="InterPro" id="IPR019180">
    <property type="entry name" value="Oxidoreductase-like_N"/>
</dbReference>
<comment type="caution">
    <text evidence="2">The sequence shown here is derived from an EMBL/GenBank/DDBJ whole genome shotgun (WGS) entry which is preliminary data.</text>
</comment>
<accession>A0ABW7FTI3</accession>
<keyword evidence="3" id="KW-1185">Reference proteome</keyword>
<organism evidence="2 3">
    <name type="scientific">Roseateles rivi</name>
    <dbReference type="NCBI Taxonomy" id="3299028"/>
    <lineage>
        <taxon>Bacteria</taxon>
        <taxon>Pseudomonadati</taxon>
        <taxon>Pseudomonadota</taxon>
        <taxon>Betaproteobacteria</taxon>
        <taxon>Burkholderiales</taxon>
        <taxon>Sphaerotilaceae</taxon>
        <taxon>Roseateles</taxon>
    </lineage>
</organism>
<evidence type="ECO:0000313" key="2">
    <source>
        <dbReference type="EMBL" id="MFG6447635.1"/>
    </source>
</evidence>